<dbReference type="Proteomes" id="UP000479000">
    <property type="component" value="Unassembled WGS sequence"/>
</dbReference>
<keyword evidence="2" id="KW-1185">Reference proteome</keyword>
<evidence type="ECO:0000313" key="2">
    <source>
        <dbReference type="Proteomes" id="UP000479000"/>
    </source>
</evidence>
<reference evidence="1 2" key="1">
    <citation type="submission" date="2020-02" db="EMBL/GenBank/DDBJ databases">
        <authorList>
            <person name="Ferguson B K."/>
        </authorList>
    </citation>
    <scope>NUCLEOTIDE SEQUENCE [LARGE SCALE GENOMIC DNA]</scope>
</reference>
<accession>A0A6H5GS24</accession>
<name>A0A6H5GS24_9HEMI</name>
<evidence type="ECO:0000313" key="1">
    <source>
        <dbReference type="EMBL" id="CAB0005980.1"/>
    </source>
</evidence>
<dbReference type="EMBL" id="CADCXU010017054">
    <property type="protein sequence ID" value="CAB0005980.1"/>
    <property type="molecule type" value="Genomic_DNA"/>
</dbReference>
<dbReference type="AlphaFoldDB" id="A0A6H5GS24"/>
<protein>
    <submittedName>
        <fullName evidence="1">Uncharacterized protein</fullName>
    </submittedName>
</protein>
<organism evidence="1 2">
    <name type="scientific">Nesidiocoris tenuis</name>
    <dbReference type="NCBI Taxonomy" id="355587"/>
    <lineage>
        <taxon>Eukaryota</taxon>
        <taxon>Metazoa</taxon>
        <taxon>Ecdysozoa</taxon>
        <taxon>Arthropoda</taxon>
        <taxon>Hexapoda</taxon>
        <taxon>Insecta</taxon>
        <taxon>Pterygota</taxon>
        <taxon>Neoptera</taxon>
        <taxon>Paraneoptera</taxon>
        <taxon>Hemiptera</taxon>
        <taxon>Heteroptera</taxon>
        <taxon>Panheteroptera</taxon>
        <taxon>Cimicomorpha</taxon>
        <taxon>Miridae</taxon>
        <taxon>Dicyphina</taxon>
        <taxon>Nesidiocoris</taxon>
    </lineage>
</organism>
<sequence>MTFRTERERYSVSTLLLLCFNRIAYGESTAITDYKLEEWGKVQVNVNRPDLYPASVLCSLFKMPIIVKGRTSVFLTNSKQSAEKIVRAEEERCVVTSGKVVGHFCFYGLSFPQRSGTSYHPQQTRRTRNGIDSISRYNLYRIATQRAGVFSNATESFPEPQSEIDSTPFHPERLSVPWAIGRQIEQIRASSIRYREKVVNLYGLAEPSNSYFYHLDISQFTQFRGIFLEMAKGARQNKWPTVFRTDKMERSNTFTHTFVSSFVSGAKNRSTFCYLATG</sequence>
<gene>
    <name evidence="1" type="ORF">NTEN_LOCUS11457</name>
</gene>
<proteinExistence type="predicted"/>